<dbReference type="EMBL" id="JALDAX010000003">
    <property type="protein sequence ID" value="MCI3239996.1"/>
    <property type="molecule type" value="Genomic_DNA"/>
</dbReference>
<evidence type="ECO:0000256" key="3">
    <source>
        <dbReference type="ARBA" id="ARBA00023163"/>
    </source>
</evidence>
<evidence type="ECO:0000313" key="6">
    <source>
        <dbReference type="Proteomes" id="UP001165270"/>
    </source>
</evidence>
<evidence type="ECO:0000259" key="4">
    <source>
        <dbReference type="PROSITE" id="PS50043"/>
    </source>
</evidence>
<sequence length="550" mass="58314">MDWDACVERGREAVRVQAWGEACEVLGAADVERPLGIGDLELLAEAADMVGRCGDAVTLLRRAYTAHAEAGAVGRALRCAYWLCKALAWGGEFAQSGAWLARARRLAETEPGCAECAYLVLLEAELHFRAGEFPQMLEAVRRLPEAAHPGTDPDLAAGTTMLRGLALVSNGDIAAGLADLDDAMVAVAGGTVSARCTGMIYCAVIGICQELQELRRAQEWSDALAEWCAAQPDFTGAYRGLCRVHRVALLQLGGAWPDAVREARLACAQLTGGYGEGAAGGAFYQLAELHRLRGEFADAEQAYRDTLHHGWDAQPGLALLWLARGRREEATAAIRRALAETAEPMRRARLLPAAVEILLAGGADGPREAAPAVDELRAIARGHGAAALRATAGQAAGDVRLAEGAAQQALPPLREAGRLWRELDVPYEAARVGVLVGLACRALGDEASAGLELDAARQVFERLGAGPDAARVRRLTGGEDRSPLSPRELEVVRLLARGSSNHAIAAELFLSEKTVARHLSNIFGKLGVTSRTAAAAYAFEHGLVERDPSA</sequence>
<keyword evidence="3" id="KW-0804">Transcription</keyword>
<dbReference type="Pfam" id="PF00196">
    <property type="entry name" value="GerE"/>
    <property type="match status" value="1"/>
</dbReference>
<gene>
    <name evidence="5" type="ORF">MQN93_09710</name>
</gene>
<proteinExistence type="predicted"/>
<dbReference type="Proteomes" id="UP001165270">
    <property type="component" value="Unassembled WGS sequence"/>
</dbReference>
<dbReference type="InterPro" id="IPR036388">
    <property type="entry name" value="WH-like_DNA-bd_sf"/>
</dbReference>
<dbReference type="InterPro" id="IPR016032">
    <property type="entry name" value="Sig_transdc_resp-reg_C-effctor"/>
</dbReference>
<dbReference type="SUPFAM" id="SSF48452">
    <property type="entry name" value="TPR-like"/>
    <property type="match status" value="1"/>
</dbReference>
<dbReference type="RefSeq" id="WP_242709124.1">
    <property type="nucleotide sequence ID" value="NZ_JALDAX010000003.1"/>
</dbReference>
<dbReference type="Gene3D" id="1.10.10.10">
    <property type="entry name" value="Winged helix-like DNA-binding domain superfamily/Winged helix DNA-binding domain"/>
    <property type="match status" value="1"/>
</dbReference>
<dbReference type="PROSITE" id="PS50043">
    <property type="entry name" value="HTH_LUXR_2"/>
    <property type="match status" value="1"/>
</dbReference>
<name>A0ABS9XD73_9ACTN</name>
<reference evidence="5" key="1">
    <citation type="submission" date="2022-03" db="EMBL/GenBank/DDBJ databases">
        <title>Streptomyces 7R015 and 7R016 isolated from Barleria lupulina in Thailand.</title>
        <authorList>
            <person name="Kanchanasin P."/>
            <person name="Phongsopitanun W."/>
            <person name="Tanasupawat S."/>
        </authorList>
    </citation>
    <scope>NUCLEOTIDE SEQUENCE</scope>
    <source>
        <strain evidence="5">7R016</strain>
    </source>
</reference>
<dbReference type="PANTHER" id="PTHR44688">
    <property type="entry name" value="DNA-BINDING TRANSCRIPTIONAL ACTIVATOR DEVR_DOSR"/>
    <property type="match status" value="1"/>
</dbReference>
<dbReference type="InterPro" id="IPR000792">
    <property type="entry name" value="Tscrpt_reg_LuxR_C"/>
</dbReference>
<evidence type="ECO:0000256" key="1">
    <source>
        <dbReference type="ARBA" id="ARBA00023015"/>
    </source>
</evidence>
<accession>A0ABS9XD73</accession>
<dbReference type="PRINTS" id="PR00038">
    <property type="entry name" value="HTHLUXR"/>
</dbReference>
<evidence type="ECO:0000256" key="2">
    <source>
        <dbReference type="ARBA" id="ARBA00023125"/>
    </source>
</evidence>
<dbReference type="Gene3D" id="1.25.40.10">
    <property type="entry name" value="Tetratricopeptide repeat domain"/>
    <property type="match status" value="1"/>
</dbReference>
<dbReference type="PANTHER" id="PTHR44688:SF16">
    <property type="entry name" value="DNA-BINDING TRANSCRIPTIONAL ACTIVATOR DEVR_DOSR"/>
    <property type="match status" value="1"/>
</dbReference>
<dbReference type="SMART" id="SM00421">
    <property type="entry name" value="HTH_LUXR"/>
    <property type="match status" value="1"/>
</dbReference>
<keyword evidence="2" id="KW-0238">DNA-binding</keyword>
<feature type="domain" description="HTH luxR-type" evidence="4">
    <location>
        <begin position="477"/>
        <end position="542"/>
    </location>
</feature>
<dbReference type="InterPro" id="IPR011990">
    <property type="entry name" value="TPR-like_helical_dom_sf"/>
</dbReference>
<dbReference type="SUPFAM" id="SSF46894">
    <property type="entry name" value="C-terminal effector domain of the bipartite response regulators"/>
    <property type="match status" value="1"/>
</dbReference>
<keyword evidence="1" id="KW-0805">Transcription regulation</keyword>
<keyword evidence="6" id="KW-1185">Reference proteome</keyword>
<protein>
    <submittedName>
        <fullName evidence="5">Response regulator transcription factor</fullName>
    </submittedName>
</protein>
<dbReference type="PROSITE" id="PS00622">
    <property type="entry name" value="HTH_LUXR_1"/>
    <property type="match status" value="1"/>
</dbReference>
<organism evidence="5 6">
    <name type="scientific">Streptomyces spinosisporus</name>
    <dbReference type="NCBI Taxonomy" id="2927582"/>
    <lineage>
        <taxon>Bacteria</taxon>
        <taxon>Bacillati</taxon>
        <taxon>Actinomycetota</taxon>
        <taxon>Actinomycetes</taxon>
        <taxon>Kitasatosporales</taxon>
        <taxon>Streptomycetaceae</taxon>
        <taxon>Streptomyces</taxon>
    </lineage>
</organism>
<comment type="caution">
    <text evidence="5">The sequence shown here is derived from an EMBL/GenBank/DDBJ whole genome shotgun (WGS) entry which is preliminary data.</text>
</comment>
<evidence type="ECO:0000313" key="5">
    <source>
        <dbReference type="EMBL" id="MCI3239996.1"/>
    </source>
</evidence>
<dbReference type="CDD" id="cd06170">
    <property type="entry name" value="LuxR_C_like"/>
    <property type="match status" value="1"/>
</dbReference>